<dbReference type="EMBL" id="AUXZ01000057">
    <property type="protein sequence ID" value="KZN52994.1"/>
    <property type="molecule type" value="Genomic_DNA"/>
</dbReference>
<evidence type="ECO:0000313" key="1">
    <source>
        <dbReference type="EMBL" id="KZN52994.1"/>
    </source>
</evidence>
<comment type="caution">
    <text evidence="1">The sequence shown here is derived from an EMBL/GenBank/DDBJ whole genome shotgun (WGS) entry which is preliminary data.</text>
</comment>
<dbReference type="AlphaFoldDB" id="A0A161Y9N3"/>
<dbReference type="OrthoDB" id="6213638at2"/>
<proteinExistence type="predicted"/>
<reference evidence="1 2" key="1">
    <citation type="submission" date="2013-07" db="EMBL/GenBank/DDBJ databases">
        <title>Comparative Genomic and Metabolomic Analysis of Twelve Strains of Pseudoalteromonas luteoviolacea.</title>
        <authorList>
            <person name="Vynne N.G."/>
            <person name="Mansson M."/>
            <person name="Gram L."/>
        </authorList>
    </citation>
    <scope>NUCLEOTIDE SEQUENCE [LARGE SCALE GENOMIC DNA]</scope>
    <source>
        <strain evidence="1 2">H33</strain>
    </source>
</reference>
<protein>
    <submittedName>
        <fullName evidence="1">Uncharacterized protein</fullName>
    </submittedName>
</protein>
<dbReference type="Proteomes" id="UP000076503">
    <property type="component" value="Unassembled WGS sequence"/>
</dbReference>
<gene>
    <name evidence="1" type="ORF">N476_09420</name>
</gene>
<sequence>MSLPNQQPRYQSTTSKLRKLAIPSSFLLLFGCNTTSVTGESNALETVNSDCIGKVEQHTGLVPLPAEKLPSGVVMPQQQGGLCKGQVFVTTQEITIWRAWNSEYTGSKLGKWWTFDKPRGSISQYRRDNVICPSYSPLDMLVSCKVKVGTQVVVGPGQSAKCSDYFSYPASKTNQIYLADAENTTLVCQSYDGRFSWREAPQKVVKSAESL</sequence>
<name>A0A161Y9N3_9GAMM</name>
<organism evidence="1 2">
    <name type="scientific">Pseudoalteromonas luteoviolacea H33</name>
    <dbReference type="NCBI Taxonomy" id="1365251"/>
    <lineage>
        <taxon>Bacteria</taxon>
        <taxon>Pseudomonadati</taxon>
        <taxon>Pseudomonadota</taxon>
        <taxon>Gammaproteobacteria</taxon>
        <taxon>Alteromonadales</taxon>
        <taxon>Pseudoalteromonadaceae</taxon>
        <taxon>Pseudoalteromonas</taxon>
    </lineage>
</organism>
<evidence type="ECO:0000313" key="2">
    <source>
        <dbReference type="Proteomes" id="UP000076503"/>
    </source>
</evidence>
<dbReference type="RefSeq" id="WP_063360483.1">
    <property type="nucleotide sequence ID" value="NZ_AUXZ01000057.1"/>
</dbReference>
<accession>A0A161Y9N3</accession>
<dbReference type="PATRIC" id="fig|1365251.3.peg.810"/>